<protein>
    <recommendedName>
        <fullName evidence="2">RNA-binding S4 domain-containing protein</fullName>
    </recommendedName>
</protein>
<dbReference type="EMBL" id="CP007032">
    <property type="protein sequence ID" value="AHF07699.1"/>
    <property type="molecule type" value="Genomic_DNA"/>
</dbReference>
<evidence type="ECO:0000256" key="1">
    <source>
        <dbReference type="PROSITE-ProRule" id="PRU00182"/>
    </source>
</evidence>
<dbReference type="SUPFAM" id="SSF55174">
    <property type="entry name" value="Alpha-L RNA-binding motif"/>
    <property type="match status" value="1"/>
</dbReference>
<dbReference type="HOGENOM" id="CLU_075687_1_0_9"/>
<organism evidence="3 4">
    <name type="scientific">Desulfitobacterium metallireducens DSM 15288</name>
    <dbReference type="NCBI Taxonomy" id="871968"/>
    <lineage>
        <taxon>Bacteria</taxon>
        <taxon>Bacillati</taxon>
        <taxon>Bacillota</taxon>
        <taxon>Clostridia</taxon>
        <taxon>Eubacteriales</taxon>
        <taxon>Desulfitobacteriaceae</taxon>
        <taxon>Desulfitobacterium</taxon>
    </lineage>
</organism>
<dbReference type="InterPro" id="IPR012677">
    <property type="entry name" value="Nucleotide-bd_a/b_plait_sf"/>
</dbReference>
<dbReference type="RefSeq" id="WP_006716625.1">
    <property type="nucleotide sequence ID" value="NZ_CP007032.1"/>
</dbReference>
<accession>W0EET6</accession>
<keyword evidence="1" id="KW-0694">RNA-binding</keyword>
<dbReference type="Pfam" id="PF17774">
    <property type="entry name" value="YlmH_RBD"/>
    <property type="match status" value="1"/>
</dbReference>
<dbReference type="InterPro" id="IPR040591">
    <property type="entry name" value="RqcP2_RBD"/>
</dbReference>
<dbReference type="GO" id="GO:0003723">
    <property type="term" value="F:RNA binding"/>
    <property type="evidence" value="ECO:0007669"/>
    <property type="project" value="UniProtKB-KW"/>
</dbReference>
<dbReference type="OrthoDB" id="9812787at2"/>
<dbReference type="InterPro" id="IPR002942">
    <property type="entry name" value="S4_RNA-bd"/>
</dbReference>
<dbReference type="SMART" id="SM00363">
    <property type="entry name" value="S4"/>
    <property type="match status" value="1"/>
</dbReference>
<evidence type="ECO:0000313" key="4">
    <source>
        <dbReference type="Proteomes" id="UP000010847"/>
    </source>
</evidence>
<keyword evidence="4" id="KW-1185">Reference proteome</keyword>
<feature type="domain" description="RNA-binding S4" evidence="2">
    <location>
        <begin position="186"/>
        <end position="247"/>
    </location>
</feature>
<name>W0EET6_9FIRM</name>
<dbReference type="KEGG" id="dmt:DESME_12250"/>
<dbReference type="InterPro" id="IPR036986">
    <property type="entry name" value="S4_RNA-bd_sf"/>
</dbReference>
<dbReference type="CDD" id="cd00165">
    <property type="entry name" value="S4"/>
    <property type="match status" value="1"/>
</dbReference>
<dbReference type="PROSITE" id="PS50889">
    <property type="entry name" value="S4"/>
    <property type="match status" value="1"/>
</dbReference>
<evidence type="ECO:0000259" key="2">
    <source>
        <dbReference type="SMART" id="SM00363"/>
    </source>
</evidence>
<dbReference type="Proteomes" id="UP000010847">
    <property type="component" value="Chromosome"/>
</dbReference>
<sequence length="265" mass="29919">MNHWIDRNVLGFWQEKEMRLEAAHLLDLADEAIDNSLSVRTPFLGLSLAQWFEGVIQKESLSYKAQGGFSDSERVCYFLGQNGQDLDQVQNGITLLEVLSTDPHVALEHRQILGSLMGLGLKRELIGDIHSGIRGMIVAVVDEIADYLLQEWRMAGRANIRVERVQGELNLREDPGEERRITVASSRIDAIVASGFNVARGVVQEWIRQGKIKRNDLMISKPDLEVKSGDVISCRGYGRLRLRDASETRKGRIGWSIIVFQTQKH</sequence>
<proteinExistence type="predicted"/>
<gene>
    <name evidence="3" type="ORF">DESME_12250</name>
</gene>
<dbReference type="Gene3D" id="3.10.290.10">
    <property type="entry name" value="RNA-binding S4 domain"/>
    <property type="match status" value="1"/>
</dbReference>
<dbReference type="AlphaFoldDB" id="W0EET6"/>
<dbReference type="STRING" id="871968.DESME_12250"/>
<dbReference type="eggNOG" id="COG2302">
    <property type="taxonomic scope" value="Bacteria"/>
</dbReference>
<reference evidence="3 4" key="1">
    <citation type="submission" date="2013-12" db="EMBL/GenBank/DDBJ databases">
        <authorList>
            <consortium name="DOE Joint Genome Institute"/>
            <person name="Smidt H."/>
            <person name="Huntemann M."/>
            <person name="Han J."/>
            <person name="Chen A."/>
            <person name="Kyrpides N."/>
            <person name="Mavromatis K."/>
            <person name="Markowitz V."/>
            <person name="Palaniappan K."/>
            <person name="Ivanova N."/>
            <person name="Schaumberg A."/>
            <person name="Pati A."/>
            <person name="Liolios K."/>
            <person name="Nordberg H.P."/>
            <person name="Cantor M.N."/>
            <person name="Hua S.X."/>
            <person name="Woyke T."/>
        </authorList>
    </citation>
    <scope>NUCLEOTIDE SEQUENCE [LARGE SCALE GENOMIC DNA]</scope>
    <source>
        <strain evidence="4">DSM 15288</strain>
    </source>
</reference>
<dbReference type="Gene3D" id="3.30.70.330">
    <property type="match status" value="1"/>
</dbReference>
<dbReference type="Pfam" id="PF01479">
    <property type="entry name" value="S4"/>
    <property type="match status" value="1"/>
</dbReference>
<evidence type="ECO:0000313" key="3">
    <source>
        <dbReference type="EMBL" id="AHF07699.1"/>
    </source>
</evidence>